<sequence>MPSKTAKTSTASKREPKRKGLQPRDDSEDELDVPPQETNSNGQEEAPPTTGNIPPPPPPAMTNEPGAPRLMITHLVNRNFKSYAGEQILGPFHKRFSCIIGPNGSGKSNVIDSMLFVFGYRAQKIRSKKLSVLIHSSDKHKDVQSCTVEVHFQKIIDKEGDDYEVVPNSKFYVSRTANRDSSSYYHIDGKKATFKEVGTLLRSHGIDLDHNRFLILQGEVEQIAMMKPKGQTEHDEGMLEYLEDIIGSCRLKEPIQTLSRRIELLNEQRGEKLNRVKLVEKEKNALEGEKNKALEFLTLENDIFKQKSQLHQYYVHDLRKRVTDKEQEKQKILEETKELTEKNAKISEEMEKMNQELQNVEKKKNKINKYIETQKGKFTQLDLQDVEVREKIKHSKSKNKALQKQLEKDQKKLEEVRGIPASSEQAISEATAQKEDLEKQKAKEEEKLKVVMESLKEETSGLQQDKEKKENELMELSKADQEELEQLLKVDNDTRHVVRELQQKVDEAKSSLSSNRSRGKVLDALMQLKKSGKIPGIYGRLGDLGAIDEKYDVAISSCCGALDNIVVDTIDTAQKCVTFLKEQNIGVATFIGLDKMKVWEKNMTSIRTPENSPRLFDMVRVNDERVRPAFYFALRDTLVAQDMEQATRMAFQKDKRWRVVTLKGQIIEMAGTMTGGGRVMKGRMGSSIGQELSQDELDRMESKLNEKVSKLHGCQERRLQLEENVQRLQPQLREMKNTLEKYTNSMSSLADQETHLKLQIKELEANVLAAAPDKAKQKQMEKSLEAFKKDFESASSKAGKVENEVKRLHNLIVDINSHKLKAQQDKLDKINKELDDCSSVITKAKVAIKTADRNLKKCEESIARVQAELEENGKLMAELTERLKKLEDEAGEIMKGCHEAEATLPEVQEEYQNVSKAIKALQQQEHALQEESLNVRLTIEQIDAAITKHNGKIKYWQDESTKLSLHTIDGQPAEELCVFPPAELEAISDPNILVNKISVLESQCSQMKPNLGAIAEYKKKEELYLQRVAQLDEITADRDRFKHAYEDLRKQRLNEFMTGFNMITNKLKENYQMLTLGGDAELELVDSLDPFSEGIMFSVRPPKKSWKKIFNLSGGEKTLSSLALVFALHHYKPTPLYFMDEIDAALDFKNVSIVACYIYEQTKNAQFIIISLRNNMFEIADRLIGIYKTHNTTKSVGINPKTIVHLLNDSVSEDRQLRAPPLHRSPHLCALRLHCVPHGRGEAAAQTLGQLTEAGKEGEPERRASDGVGPQRRRQQQQQAQQGYGSGGLQLAPPVPGRWDRRVCLCVFRADPTVASGAAAQLGNRRLLQAADGHCGPVLLQVGRCARRHRQVDPGGQRGSDELLHPISELMDFLQKHQGGVFLLHRRAQRHQSFTHLQLLDCVDERVVGRGHLCSSLAQSLQVVYGMTMVLADSQAQAADQLPVLDAVHVERLPAVLLAGRRPRLAIPLFQCLTPYASYFLDDGSQRHVGRERVHAARRQLHHAAAVGTFYGQAQRAPDGVVGGHLQQVLQAVLAEGVGARQDARVGEQRVAHGAGQVLLQAVHRWRRSARRGGHTCWEEFKNSMRDWRKENLID</sequence>
<keyword evidence="13" id="KW-0131">Cell cycle</keyword>
<dbReference type="FunFam" id="3.40.50.300:FF:000585">
    <property type="entry name" value="Structural maintenance of chromosomes 4"/>
    <property type="match status" value="1"/>
</dbReference>
<feature type="region of interest" description="Disordered" evidence="15">
    <location>
        <begin position="1"/>
        <end position="66"/>
    </location>
</feature>
<dbReference type="Gene3D" id="3.40.50.300">
    <property type="entry name" value="P-loop containing nucleotide triphosphate hydrolases"/>
    <property type="match status" value="2"/>
</dbReference>
<dbReference type="Pfam" id="PF06470">
    <property type="entry name" value="SMC_hinge"/>
    <property type="match status" value="1"/>
</dbReference>
<proteinExistence type="inferred from homology"/>
<feature type="coiled-coil region" evidence="14">
    <location>
        <begin position="255"/>
        <end position="282"/>
    </location>
</feature>
<dbReference type="SUPFAM" id="SSF52540">
    <property type="entry name" value="P-loop containing nucleoside triphosphate hydrolases"/>
    <property type="match status" value="1"/>
</dbReference>
<dbReference type="SMART" id="SM00968">
    <property type="entry name" value="SMC_hinge"/>
    <property type="match status" value="1"/>
</dbReference>
<dbReference type="EMBL" id="NHOQ01001971">
    <property type="protein sequence ID" value="PWA20462.1"/>
    <property type="molecule type" value="Genomic_DNA"/>
</dbReference>
<evidence type="ECO:0000256" key="6">
    <source>
        <dbReference type="ARBA" id="ARBA00022618"/>
    </source>
</evidence>
<dbReference type="InterPro" id="IPR036277">
    <property type="entry name" value="SMC_hinge_sf"/>
</dbReference>
<keyword evidence="12" id="KW-0539">Nucleus</keyword>
<feature type="compositionally biased region" description="Polar residues" evidence="15">
    <location>
        <begin position="1"/>
        <end position="11"/>
    </location>
</feature>
<evidence type="ECO:0000256" key="15">
    <source>
        <dbReference type="SAM" id="MobiDB-lite"/>
    </source>
</evidence>
<evidence type="ECO:0000256" key="1">
    <source>
        <dbReference type="ARBA" id="ARBA00004123"/>
    </source>
</evidence>
<evidence type="ECO:0000256" key="12">
    <source>
        <dbReference type="ARBA" id="ARBA00023242"/>
    </source>
</evidence>
<dbReference type="PANTHER" id="PTHR18937:SF172">
    <property type="entry name" value="STRUCTURAL MAINTENANCE OF CHROMOSOMES PROTEIN"/>
    <property type="match status" value="1"/>
</dbReference>
<dbReference type="SUPFAM" id="SSF75553">
    <property type="entry name" value="Smc hinge domain"/>
    <property type="match status" value="1"/>
</dbReference>
<dbReference type="InterPro" id="IPR027417">
    <property type="entry name" value="P-loop_NTPase"/>
</dbReference>
<protein>
    <recommendedName>
        <fullName evidence="4">Structural maintenance of chromosomes protein 4</fullName>
    </recommendedName>
</protein>
<dbReference type="InterPro" id="IPR003395">
    <property type="entry name" value="RecF/RecN/SMC_N"/>
</dbReference>
<dbReference type="InterPro" id="IPR010935">
    <property type="entry name" value="SMC_hinge"/>
</dbReference>
<evidence type="ECO:0000256" key="14">
    <source>
        <dbReference type="SAM" id="Coils"/>
    </source>
</evidence>
<evidence type="ECO:0000256" key="13">
    <source>
        <dbReference type="ARBA" id="ARBA00023306"/>
    </source>
</evidence>
<evidence type="ECO:0000256" key="2">
    <source>
        <dbReference type="ARBA" id="ARBA00004286"/>
    </source>
</evidence>
<organism evidence="17 18">
    <name type="scientific">Gambusia affinis</name>
    <name type="common">Western mosquitofish</name>
    <name type="synonym">Heterandria affinis</name>
    <dbReference type="NCBI Taxonomy" id="33528"/>
    <lineage>
        <taxon>Eukaryota</taxon>
        <taxon>Metazoa</taxon>
        <taxon>Chordata</taxon>
        <taxon>Craniata</taxon>
        <taxon>Vertebrata</taxon>
        <taxon>Euteleostomi</taxon>
        <taxon>Actinopterygii</taxon>
        <taxon>Neopterygii</taxon>
        <taxon>Teleostei</taxon>
        <taxon>Neoteleostei</taxon>
        <taxon>Acanthomorphata</taxon>
        <taxon>Ovalentaria</taxon>
        <taxon>Atherinomorphae</taxon>
        <taxon>Cyprinodontiformes</taxon>
        <taxon>Poeciliidae</taxon>
        <taxon>Poeciliinae</taxon>
        <taxon>Gambusia</taxon>
    </lineage>
</organism>
<keyword evidence="10 14" id="KW-0175">Coiled coil</keyword>
<feature type="domain" description="SMC hinge" evidence="16">
    <location>
        <begin position="535"/>
        <end position="650"/>
    </location>
</feature>
<evidence type="ECO:0000256" key="8">
    <source>
        <dbReference type="ARBA" id="ARBA00022776"/>
    </source>
</evidence>
<reference evidence="17 18" key="1">
    <citation type="journal article" date="2018" name="G3 (Bethesda)">
        <title>A High-Quality Reference Genome for the Invasive Mosquitofish Gambusia affinis Using a Chicago Library.</title>
        <authorList>
            <person name="Hoffberg S.L."/>
            <person name="Troendle N.J."/>
            <person name="Glenn T.C."/>
            <person name="Mahmud O."/>
            <person name="Louha S."/>
            <person name="Chalopin D."/>
            <person name="Bennetzen J.L."/>
            <person name="Mauricio R."/>
        </authorList>
    </citation>
    <scope>NUCLEOTIDE SEQUENCE [LARGE SCALE GENOMIC DNA]</scope>
    <source>
        <strain evidence="17">NE01/NJP1002.9</strain>
        <tissue evidence="17">Muscle</tissue>
    </source>
</reference>
<feature type="compositionally biased region" description="Basic and acidic residues" evidence="15">
    <location>
        <begin position="405"/>
        <end position="417"/>
    </location>
</feature>
<evidence type="ECO:0000256" key="3">
    <source>
        <dbReference type="ARBA" id="ARBA00006005"/>
    </source>
</evidence>
<dbReference type="GO" id="GO:0000796">
    <property type="term" value="C:condensin complex"/>
    <property type="evidence" value="ECO:0007669"/>
    <property type="project" value="TreeGrafter"/>
</dbReference>
<accession>A0A315VAM4</accession>
<comment type="caution">
    <text evidence="17">The sequence shown here is derived from an EMBL/GenBank/DDBJ whole genome shotgun (WGS) entry which is preliminary data.</text>
</comment>
<dbReference type="PANTHER" id="PTHR18937">
    <property type="entry name" value="STRUCTURAL MAINTENANCE OF CHROMOSOMES SMC FAMILY MEMBER"/>
    <property type="match status" value="1"/>
</dbReference>
<comment type="subcellular location">
    <subcellularLocation>
        <location evidence="2">Chromosome</location>
    </subcellularLocation>
    <subcellularLocation>
        <location evidence="1">Nucleus</location>
    </subcellularLocation>
</comment>
<keyword evidence="9" id="KW-0067">ATP-binding</keyword>
<keyword evidence="18" id="KW-1185">Reference proteome</keyword>
<feature type="compositionally biased region" description="Basic and acidic residues" evidence="15">
    <location>
        <begin position="1254"/>
        <end position="1265"/>
    </location>
</feature>
<evidence type="ECO:0000256" key="7">
    <source>
        <dbReference type="ARBA" id="ARBA00022741"/>
    </source>
</evidence>
<feature type="compositionally biased region" description="Polar residues" evidence="15">
    <location>
        <begin position="422"/>
        <end position="431"/>
    </location>
</feature>
<keyword evidence="5" id="KW-0158">Chromosome</keyword>
<dbReference type="Gene3D" id="1.20.5.170">
    <property type="match status" value="1"/>
</dbReference>
<dbReference type="GO" id="GO:0051301">
    <property type="term" value="P:cell division"/>
    <property type="evidence" value="ECO:0007669"/>
    <property type="project" value="UniProtKB-KW"/>
</dbReference>
<evidence type="ECO:0000256" key="9">
    <source>
        <dbReference type="ARBA" id="ARBA00022840"/>
    </source>
</evidence>
<gene>
    <name evidence="17" type="ORF">CCH79_00003918</name>
</gene>
<evidence type="ECO:0000259" key="16">
    <source>
        <dbReference type="SMART" id="SM00968"/>
    </source>
</evidence>
<name>A0A315VAM4_GAMAF</name>
<dbReference type="FunFam" id="1.20.1060.20:FF:000003">
    <property type="entry name" value="Structural maintenance of chromosomes 4"/>
    <property type="match status" value="1"/>
</dbReference>
<comment type="similarity">
    <text evidence="3">Belongs to the SMC family. SMC4 subfamily.</text>
</comment>
<keyword evidence="7" id="KW-0547">Nucleotide-binding</keyword>
<keyword evidence="11" id="KW-0226">DNA condensation</keyword>
<evidence type="ECO:0000256" key="11">
    <source>
        <dbReference type="ARBA" id="ARBA00023067"/>
    </source>
</evidence>
<evidence type="ECO:0000313" key="18">
    <source>
        <dbReference type="Proteomes" id="UP000250572"/>
    </source>
</evidence>
<evidence type="ECO:0000256" key="4">
    <source>
        <dbReference type="ARBA" id="ARBA00018693"/>
    </source>
</evidence>
<dbReference type="FunFam" id="3.40.50.300:FF:000481">
    <property type="entry name" value="Structural maintenance of chromosomes 4"/>
    <property type="match status" value="1"/>
</dbReference>
<dbReference type="FunFam" id="3.30.70.1620:FF:000003">
    <property type="entry name" value="Structural maintenance of chromosomes 4"/>
    <property type="match status" value="1"/>
</dbReference>
<dbReference type="GO" id="GO:0005524">
    <property type="term" value="F:ATP binding"/>
    <property type="evidence" value="ECO:0007669"/>
    <property type="project" value="UniProtKB-KW"/>
</dbReference>
<dbReference type="SUPFAM" id="SSF57997">
    <property type="entry name" value="Tropomyosin"/>
    <property type="match status" value="1"/>
</dbReference>
<dbReference type="Pfam" id="PF02463">
    <property type="entry name" value="SMC_N"/>
    <property type="match status" value="1"/>
</dbReference>
<feature type="coiled-coil region" evidence="14">
    <location>
        <begin position="718"/>
        <end position="931"/>
    </location>
</feature>
<feature type="region of interest" description="Disordered" evidence="15">
    <location>
        <begin position="394"/>
        <end position="441"/>
    </location>
</feature>
<dbReference type="Proteomes" id="UP000250572">
    <property type="component" value="Unassembled WGS sequence"/>
</dbReference>
<dbReference type="GO" id="GO:0005634">
    <property type="term" value="C:nucleus"/>
    <property type="evidence" value="ECO:0007669"/>
    <property type="project" value="UniProtKB-SubCell"/>
</dbReference>
<evidence type="ECO:0000256" key="5">
    <source>
        <dbReference type="ARBA" id="ARBA00022454"/>
    </source>
</evidence>
<feature type="compositionally biased region" description="Basic and acidic residues" evidence="15">
    <location>
        <begin position="432"/>
        <end position="441"/>
    </location>
</feature>
<dbReference type="GO" id="GO:0007076">
    <property type="term" value="P:mitotic chromosome condensation"/>
    <property type="evidence" value="ECO:0007669"/>
    <property type="project" value="TreeGrafter"/>
</dbReference>
<dbReference type="Gene3D" id="1.20.1060.20">
    <property type="match status" value="1"/>
</dbReference>
<dbReference type="STRING" id="33528.ENSGAFP00000019067"/>
<keyword evidence="6" id="KW-0132">Cell division</keyword>
<keyword evidence="8" id="KW-0498">Mitosis</keyword>
<evidence type="ECO:0000256" key="10">
    <source>
        <dbReference type="ARBA" id="ARBA00023054"/>
    </source>
</evidence>
<dbReference type="Gene3D" id="3.30.70.1620">
    <property type="match status" value="1"/>
</dbReference>
<evidence type="ECO:0000313" key="17">
    <source>
        <dbReference type="EMBL" id="PWA20462.1"/>
    </source>
</evidence>
<feature type="region of interest" description="Disordered" evidence="15">
    <location>
        <begin position="1252"/>
        <end position="1293"/>
    </location>
</feature>